<evidence type="ECO:0000259" key="3">
    <source>
        <dbReference type="SMART" id="SM00062"/>
    </source>
</evidence>
<feature type="domain" description="Solute-binding protein family 3/N-terminal" evidence="3">
    <location>
        <begin position="26"/>
        <end position="242"/>
    </location>
</feature>
<feature type="chain" id="PRO_5046550295" evidence="2">
    <location>
        <begin position="22"/>
        <end position="242"/>
    </location>
</feature>
<dbReference type="InterPro" id="IPR001638">
    <property type="entry name" value="Solute-binding_3/MltF_N"/>
</dbReference>
<proteinExistence type="predicted"/>
<organism evidence="4 5">
    <name type="scientific">Roseateles saccharophilus</name>
    <name type="common">Pseudomonas saccharophila</name>
    <dbReference type="NCBI Taxonomy" id="304"/>
    <lineage>
        <taxon>Bacteria</taxon>
        <taxon>Pseudomonadati</taxon>
        <taxon>Pseudomonadota</taxon>
        <taxon>Betaproteobacteria</taxon>
        <taxon>Burkholderiales</taxon>
        <taxon>Sphaerotilaceae</taxon>
        <taxon>Roseateles</taxon>
    </lineage>
</organism>
<sequence length="242" mass="26159">MQACRRLMLAAALLGGATAQAADPAVLRIVAPTNQSMPLLRMAGAQPAEGLLKDVGEALAERVGLSARFIPLPSKRAGPAVASGAADLLCYVKPGWLEDKVLWTHAFLPGTGIVAAHPTAPPVTMLHELRDEPLGTVLGYRYPILDQAFMQAIRREDVADATTNLRRLALGRIRYAVTDRAALDYFLRDNPDSGLREAIEVERYQLGCALSPDKAALLAPLNRAIDRMQADGTLEALVNRYR</sequence>
<gene>
    <name evidence="4" type="ORF">J2X20_000008</name>
</gene>
<name>A0ABU1YEV1_ROSSA</name>
<keyword evidence="1 2" id="KW-0732">Signal</keyword>
<reference evidence="4 5" key="1">
    <citation type="submission" date="2023-07" db="EMBL/GenBank/DDBJ databases">
        <title>Sorghum-associated microbial communities from plants grown in Nebraska, USA.</title>
        <authorList>
            <person name="Schachtman D."/>
        </authorList>
    </citation>
    <scope>NUCLEOTIDE SEQUENCE [LARGE SCALE GENOMIC DNA]</scope>
    <source>
        <strain evidence="4 5">BE314</strain>
    </source>
</reference>
<protein>
    <submittedName>
        <fullName evidence="4">ABC-type amino acid transport substrate-binding protein</fullName>
    </submittedName>
</protein>
<keyword evidence="5" id="KW-1185">Reference proteome</keyword>
<dbReference type="EMBL" id="JAVDXU010000001">
    <property type="protein sequence ID" value="MDR7267379.1"/>
    <property type="molecule type" value="Genomic_DNA"/>
</dbReference>
<dbReference type="Pfam" id="PF00497">
    <property type="entry name" value="SBP_bac_3"/>
    <property type="match status" value="1"/>
</dbReference>
<evidence type="ECO:0000256" key="2">
    <source>
        <dbReference type="SAM" id="SignalP"/>
    </source>
</evidence>
<dbReference type="Proteomes" id="UP001180453">
    <property type="component" value="Unassembled WGS sequence"/>
</dbReference>
<evidence type="ECO:0000313" key="5">
    <source>
        <dbReference type="Proteomes" id="UP001180453"/>
    </source>
</evidence>
<dbReference type="PANTHER" id="PTHR35936">
    <property type="entry name" value="MEMBRANE-BOUND LYTIC MUREIN TRANSGLYCOSYLASE F"/>
    <property type="match status" value="1"/>
</dbReference>
<accession>A0ABU1YEV1</accession>
<comment type="caution">
    <text evidence="4">The sequence shown here is derived from an EMBL/GenBank/DDBJ whole genome shotgun (WGS) entry which is preliminary data.</text>
</comment>
<dbReference type="PANTHER" id="PTHR35936:SF6">
    <property type="entry name" value="AMINO ACID ABC TRANSPORTER SUBSTRATE-BINDING PAAT FAMILY PROTEIN"/>
    <property type="match status" value="1"/>
</dbReference>
<dbReference type="RefSeq" id="WP_310259057.1">
    <property type="nucleotide sequence ID" value="NZ_JAVDXU010000001.1"/>
</dbReference>
<evidence type="ECO:0000256" key="1">
    <source>
        <dbReference type="ARBA" id="ARBA00022729"/>
    </source>
</evidence>
<dbReference type="SUPFAM" id="SSF53850">
    <property type="entry name" value="Periplasmic binding protein-like II"/>
    <property type="match status" value="1"/>
</dbReference>
<evidence type="ECO:0000313" key="4">
    <source>
        <dbReference type="EMBL" id="MDR7267379.1"/>
    </source>
</evidence>
<dbReference type="Gene3D" id="3.40.190.10">
    <property type="entry name" value="Periplasmic binding protein-like II"/>
    <property type="match status" value="2"/>
</dbReference>
<dbReference type="SMART" id="SM00062">
    <property type="entry name" value="PBPb"/>
    <property type="match status" value="1"/>
</dbReference>
<feature type="signal peptide" evidence="2">
    <location>
        <begin position="1"/>
        <end position="21"/>
    </location>
</feature>